<gene>
    <name evidence="2" type="ORF">BN7_4520</name>
</gene>
<organism evidence="2 3">
    <name type="scientific">Wickerhamomyces ciferrii (strain ATCC 14091 / BCRC 22168 / CBS 111 / JCM 3599 / NBRC 0793 / NRRL Y-1031 F-60-10)</name>
    <name type="common">Yeast</name>
    <name type="synonym">Pichia ciferrii</name>
    <dbReference type="NCBI Taxonomy" id="1206466"/>
    <lineage>
        <taxon>Eukaryota</taxon>
        <taxon>Fungi</taxon>
        <taxon>Dikarya</taxon>
        <taxon>Ascomycota</taxon>
        <taxon>Saccharomycotina</taxon>
        <taxon>Saccharomycetes</taxon>
        <taxon>Phaffomycetales</taxon>
        <taxon>Wickerhamomycetaceae</taxon>
        <taxon>Wickerhamomyces</taxon>
    </lineage>
</organism>
<dbReference type="Proteomes" id="UP000009328">
    <property type="component" value="Unassembled WGS sequence"/>
</dbReference>
<comment type="similarity">
    <text evidence="1">Belongs to the enoyl-CoA hydratase/isomerase family.</text>
</comment>
<dbReference type="PANTHER" id="PTHR43149">
    <property type="entry name" value="ENOYL-COA HYDRATASE"/>
    <property type="match status" value="1"/>
</dbReference>
<dbReference type="InterPro" id="IPR001753">
    <property type="entry name" value="Enoyl-CoA_hydra/iso"/>
</dbReference>
<dbReference type="EMBL" id="CAIF01000170">
    <property type="protein sequence ID" value="CCH44948.1"/>
    <property type="molecule type" value="Genomic_DNA"/>
</dbReference>
<name>K0KUV8_WICCF</name>
<dbReference type="InterPro" id="IPR029045">
    <property type="entry name" value="ClpP/crotonase-like_dom_sf"/>
</dbReference>
<accession>K0KUV8</accession>
<dbReference type="Gene3D" id="3.90.226.10">
    <property type="entry name" value="2-enoyl-CoA Hydratase, Chain A, domain 1"/>
    <property type="match status" value="1"/>
</dbReference>
<sequence length="260" mass="28674">MKKISQSTIISLFNPKGMLTQKNRTWNQYGSLIKHLNQLQDVKVIVLSGTGKHLSAGIDLKSSFKMFKETSQKTKAQTLEFLKKFQNDINIGVGSKIPIISVAHGVSFGLALDLISATSIRLASKDSRFSIKEIDIGIIADIGSLQRLPILSNNVSKIYEYALTGDEFNSQDAFDLGLVSNVFSSKEEALNRAFEIANKISLKYQPAVHGTKQNLDLVTSNSQIVSKGLEQVGIDNTNLMKDPKFSEFFVKSTKKLGSKL</sequence>
<dbReference type="eggNOG" id="KOG1681">
    <property type="taxonomic scope" value="Eukaryota"/>
</dbReference>
<evidence type="ECO:0000313" key="3">
    <source>
        <dbReference type="Proteomes" id="UP000009328"/>
    </source>
</evidence>
<evidence type="ECO:0008006" key="4">
    <source>
        <dbReference type="Google" id="ProtNLM"/>
    </source>
</evidence>
<evidence type="ECO:0000313" key="2">
    <source>
        <dbReference type="EMBL" id="CCH44948.1"/>
    </source>
</evidence>
<dbReference type="CDD" id="cd06558">
    <property type="entry name" value="crotonase-like"/>
    <property type="match status" value="1"/>
</dbReference>
<dbReference type="SUPFAM" id="SSF52096">
    <property type="entry name" value="ClpP/crotonase"/>
    <property type="match status" value="1"/>
</dbReference>
<dbReference type="GO" id="GO:0051750">
    <property type="term" value="F:delta(3,5)-delta(2,4)-dienoyl-CoA isomerase activity"/>
    <property type="evidence" value="ECO:0007669"/>
    <property type="project" value="TreeGrafter"/>
</dbReference>
<dbReference type="PANTHER" id="PTHR43149:SF1">
    <property type="entry name" value="DELTA(3,5)-DELTA(2,4)-DIENOYL-COA ISOMERASE, MITOCHONDRIAL"/>
    <property type="match status" value="1"/>
</dbReference>
<dbReference type="AlphaFoldDB" id="K0KUV8"/>
<dbReference type="GO" id="GO:0005739">
    <property type="term" value="C:mitochondrion"/>
    <property type="evidence" value="ECO:0007669"/>
    <property type="project" value="TreeGrafter"/>
</dbReference>
<dbReference type="HOGENOM" id="CLU_009834_7_0_1"/>
<protein>
    <recommendedName>
        <fullName evidence="4">Enoyl-CoA hydratase</fullName>
    </recommendedName>
</protein>
<evidence type="ECO:0000256" key="1">
    <source>
        <dbReference type="ARBA" id="ARBA00005254"/>
    </source>
</evidence>
<dbReference type="Pfam" id="PF00378">
    <property type="entry name" value="ECH_1"/>
    <property type="match status" value="1"/>
</dbReference>
<dbReference type="InParanoid" id="K0KUV8"/>
<dbReference type="STRING" id="1206466.K0KUV8"/>
<reference evidence="2 3" key="1">
    <citation type="journal article" date="2012" name="Eukaryot. Cell">
        <title>Draft genome sequence of Wickerhamomyces ciferrii NRRL Y-1031 F-60-10.</title>
        <authorList>
            <person name="Schneider J."/>
            <person name="Andrea H."/>
            <person name="Blom J."/>
            <person name="Jaenicke S."/>
            <person name="Ruckert C."/>
            <person name="Schorsch C."/>
            <person name="Szczepanowski R."/>
            <person name="Farwick M."/>
            <person name="Goesmann A."/>
            <person name="Puhler A."/>
            <person name="Schaffer S."/>
            <person name="Tauch A."/>
            <person name="Kohler T."/>
            <person name="Brinkrolf K."/>
        </authorList>
    </citation>
    <scope>NUCLEOTIDE SEQUENCE [LARGE SCALE GENOMIC DNA]</scope>
    <source>
        <strain evidence="3">ATCC 14091 / BCRC 22168 / CBS 111 / JCM 3599 / NBRC 0793 / NRRL Y-1031 F-60-10</strain>
    </source>
</reference>
<proteinExistence type="inferred from homology"/>
<comment type="caution">
    <text evidence="2">The sequence shown here is derived from an EMBL/GenBank/DDBJ whole genome shotgun (WGS) entry which is preliminary data.</text>
</comment>
<keyword evidence="3" id="KW-1185">Reference proteome</keyword>
<dbReference type="InterPro" id="IPR045002">
    <property type="entry name" value="Ech1-like"/>
</dbReference>